<feature type="transmembrane region" description="Helical" evidence="1">
    <location>
        <begin position="90"/>
        <end position="114"/>
    </location>
</feature>
<keyword evidence="1" id="KW-0812">Transmembrane</keyword>
<protein>
    <submittedName>
        <fullName evidence="2">Uncharacterized protein</fullName>
    </submittedName>
</protein>
<feature type="transmembrane region" description="Helical" evidence="1">
    <location>
        <begin position="120"/>
        <end position="140"/>
    </location>
</feature>
<feature type="transmembrane region" description="Helical" evidence="1">
    <location>
        <begin position="58"/>
        <end position="78"/>
    </location>
</feature>
<dbReference type="EMBL" id="BMAO01006351">
    <property type="protein sequence ID" value="GFR07891.1"/>
    <property type="molecule type" value="Genomic_DNA"/>
</dbReference>
<comment type="caution">
    <text evidence="2">The sequence shown here is derived from an EMBL/GenBank/DDBJ whole genome shotgun (WGS) entry which is preliminary data.</text>
</comment>
<organism evidence="2 3">
    <name type="scientific">Trichonephila clavata</name>
    <name type="common">Joro spider</name>
    <name type="synonym">Nephila clavata</name>
    <dbReference type="NCBI Taxonomy" id="2740835"/>
    <lineage>
        <taxon>Eukaryota</taxon>
        <taxon>Metazoa</taxon>
        <taxon>Ecdysozoa</taxon>
        <taxon>Arthropoda</taxon>
        <taxon>Chelicerata</taxon>
        <taxon>Arachnida</taxon>
        <taxon>Araneae</taxon>
        <taxon>Araneomorphae</taxon>
        <taxon>Entelegynae</taxon>
        <taxon>Araneoidea</taxon>
        <taxon>Nephilidae</taxon>
        <taxon>Trichonephila</taxon>
    </lineage>
</organism>
<proteinExistence type="predicted"/>
<dbReference type="AlphaFoldDB" id="A0A8X6GMZ0"/>
<keyword evidence="3" id="KW-1185">Reference proteome</keyword>
<gene>
    <name evidence="2" type="ORF">TNCT_598601</name>
</gene>
<keyword evidence="1" id="KW-1133">Transmembrane helix</keyword>
<dbReference type="OrthoDB" id="6455216at2759"/>
<evidence type="ECO:0000313" key="3">
    <source>
        <dbReference type="Proteomes" id="UP000887116"/>
    </source>
</evidence>
<feature type="transmembrane region" description="Helical" evidence="1">
    <location>
        <begin position="25"/>
        <end position="46"/>
    </location>
</feature>
<sequence>MCFQWIYCKTTRVCRFISINRTIRLLACFGLLFGVVVMSIGLWNLIEFAFMSKSFSLIHFLVLLLGVLITLSSIILLYSTFKTDAIYRSVAYCGVIYSGVLSAITFGMAASLNYQEVSKLYSLLFCCIAFISCFEVYFFLKHVNVYASAKNLAERDVSNI</sequence>
<evidence type="ECO:0000313" key="2">
    <source>
        <dbReference type="EMBL" id="GFR07891.1"/>
    </source>
</evidence>
<evidence type="ECO:0000256" key="1">
    <source>
        <dbReference type="SAM" id="Phobius"/>
    </source>
</evidence>
<reference evidence="2" key="1">
    <citation type="submission" date="2020-07" db="EMBL/GenBank/DDBJ databases">
        <title>Multicomponent nature underlies the extraordinary mechanical properties of spider dragline silk.</title>
        <authorList>
            <person name="Kono N."/>
            <person name="Nakamura H."/>
            <person name="Mori M."/>
            <person name="Yoshida Y."/>
            <person name="Ohtoshi R."/>
            <person name="Malay A.D."/>
            <person name="Moran D.A.P."/>
            <person name="Tomita M."/>
            <person name="Numata K."/>
            <person name="Arakawa K."/>
        </authorList>
    </citation>
    <scope>NUCLEOTIDE SEQUENCE</scope>
</reference>
<keyword evidence="1" id="KW-0472">Membrane</keyword>
<dbReference type="Proteomes" id="UP000887116">
    <property type="component" value="Unassembled WGS sequence"/>
</dbReference>
<accession>A0A8X6GMZ0</accession>
<name>A0A8X6GMZ0_TRICU</name>